<organism evidence="2 3">
    <name type="scientific">Eubacterium ventriosum</name>
    <dbReference type="NCBI Taxonomy" id="39496"/>
    <lineage>
        <taxon>Bacteria</taxon>
        <taxon>Bacillati</taxon>
        <taxon>Bacillota</taxon>
        <taxon>Clostridia</taxon>
        <taxon>Eubacteriales</taxon>
        <taxon>Eubacteriaceae</taxon>
        <taxon>Eubacterium</taxon>
    </lineage>
</organism>
<gene>
    <name evidence="2" type="ORF">DW929_09170</name>
</gene>
<protein>
    <submittedName>
        <fullName evidence="2">Leucyl aminopeptidase</fullName>
    </submittedName>
</protein>
<dbReference type="SUPFAM" id="SSF144052">
    <property type="entry name" value="Thermophilic metalloprotease-like"/>
    <property type="match status" value="1"/>
</dbReference>
<dbReference type="Proteomes" id="UP000284598">
    <property type="component" value="Unassembled WGS sequence"/>
</dbReference>
<dbReference type="GO" id="GO:0046872">
    <property type="term" value="F:metal ion binding"/>
    <property type="evidence" value="ECO:0007669"/>
    <property type="project" value="UniProtKB-KW"/>
</dbReference>
<evidence type="ECO:0000256" key="1">
    <source>
        <dbReference type="ARBA" id="ARBA00022723"/>
    </source>
</evidence>
<dbReference type="GO" id="GO:0006508">
    <property type="term" value="P:proteolysis"/>
    <property type="evidence" value="ECO:0007669"/>
    <property type="project" value="InterPro"/>
</dbReference>
<keyword evidence="2" id="KW-0378">Hydrolase</keyword>
<evidence type="ECO:0000313" key="3">
    <source>
        <dbReference type="Proteomes" id="UP000284598"/>
    </source>
</evidence>
<reference evidence="2 3" key="1">
    <citation type="submission" date="2018-08" db="EMBL/GenBank/DDBJ databases">
        <title>A genome reference for cultivated species of the human gut microbiota.</title>
        <authorList>
            <person name="Zou Y."/>
            <person name="Xue W."/>
            <person name="Luo G."/>
        </authorList>
    </citation>
    <scope>NUCLEOTIDE SEQUENCE [LARGE SCALE GENOMIC DNA]</scope>
    <source>
        <strain evidence="2 3">AM43-2</strain>
    </source>
</reference>
<dbReference type="InterPro" id="IPR052170">
    <property type="entry name" value="M29_Exopeptidase"/>
</dbReference>
<dbReference type="PANTHER" id="PTHR34448">
    <property type="entry name" value="AMINOPEPTIDASE"/>
    <property type="match status" value="1"/>
</dbReference>
<keyword evidence="2" id="KW-0031">Aminopeptidase</keyword>
<dbReference type="GO" id="GO:0004177">
    <property type="term" value="F:aminopeptidase activity"/>
    <property type="evidence" value="ECO:0007669"/>
    <property type="project" value="UniProtKB-KW"/>
</dbReference>
<comment type="caution">
    <text evidence="2">The sequence shown here is derived from an EMBL/GenBank/DDBJ whole genome shotgun (WGS) entry which is preliminary data.</text>
</comment>
<keyword evidence="2" id="KW-0645">Protease</keyword>
<dbReference type="PANTHER" id="PTHR34448:SF3">
    <property type="entry name" value="AMINOPEPTIDASE AMPS"/>
    <property type="match status" value="1"/>
</dbReference>
<dbReference type="Pfam" id="PF02073">
    <property type="entry name" value="Peptidase_M29"/>
    <property type="match status" value="1"/>
</dbReference>
<sequence length="667" mass="77629">MIFERYEIATSRIREIINEDTVSEPFKSFFCKASEFICKIDDLNSIIKSGEINDFSLDRLKELNKSLFEEIYSENYEESFANPEYAVKTLGEEYGKILCYIYTKNRGMIRNVYMGRLEEVVLQMELFTQIYNYFEDVEQLEYDNVYETVYSYEKDNTEIFTDLMIEDRINPDNKFAVDIVMNSDLNDLRYLYKYGEHVGFNELKMAKFLNSLSQEEIDRLAKVYTEGYRIGFINTGKDISKKGTVDIRYSLGFERIIRSAIFNFKKMGLEPVIYQVGYTTTSPNRQYAYDHRYDDALYLDKAYIKRKLEVSRHAYESRKQLAGKMAGPAVIEIFGETPFEPENKKQAYALSEEQQKLKSEYITEYQTMVQEYIKGDERSFTIIAFPIPEFGDDFEQMFKETVKINTLDSEIYGKVQQNIIDALDQAEYVKVLGKGDNKTNMKVQMHDLKNPLKETNFENCLADVNIPLGEVFTSPKLKGTEGILHVSQVYLNDLKYNDLQITFEDGKIKDYTCKNFDTEEENKKFIKQNVMFNHETLPIGEFAIGTNTTAYMVAKKYHVVYKLPILIVEKMGPHFAVGDTCYSFEEDIKTYNPDGKEIVARENEVSALRKTDIRKAYFGCHTDITMPYDELGEITAVRKDGSEITIIKDGRFVLEGTELLNEPLEEI</sequence>
<dbReference type="AlphaFoldDB" id="A0A413RY37"/>
<dbReference type="EMBL" id="QSFO01000010">
    <property type="protein sequence ID" value="RHA53533.1"/>
    <property type="molecule type" value="Genomic_DNA"/>
</dbReference>
<proteinExistence type="predicted"/>
<name>A0A413RY37_9FIRM</name>
<keyword evidence="1" id="KW-0479">Metal-binding</keyword>
<accession>A0A413RY37</accession>
<evidence type="ECO:0000313" key="2">
    <source>
        <dbReference type="EMBL" id="RHA53533.1"/>
    </source>
</evidence>
<dbReference type="InterPro" id="IPR000787">
    <property type="entry name" value="Peptidase_M29"/>
</dbReference>